<dbReference type="EMBL" id="LSMT01000141">
    <property type="protein sequence ID" value="PFX25828.1"/>
    <property type="molecule type" value="Genomic_DNA"/>
</dbReference>
<evidence type="ECO:0008006" key="4">
    <source>
        <dbReference type="Google" id="ProtNLM"/>
    </source>
</evidence>
<dbReference type="Proteomes" id="UP000225706">
    <property type="component" value="Unassembled WGS sequence"/>
</dbReference>
<accession>A0A2B4SB80</accession>
<feature type="transmembrane region" description="Helical" evidence="1">
    <location>
        <begin position="30"/>
        <end position="49"/>
    </location>
</feature>
<proteinExistence type="predicted"/>
<reference evidence="3" key="1">
    <citation type="journal article" date="2017" name="bioRxiv">
        <title>Comparative analysis of the genomes of Stylophora pistillata and Acropora digitifera provides evidence for extensive differences between species of corals.</title>
        <authorList>
            <person name="Voolstra C.R."/>
            <person name="Li Y."/>
            <person name="Liew Y.J."/>
            <person name="Baumgarten S."/>
            <person name="Zoccola D."/>
            <person name="Flot J.-F."/>
            <person name="Tambutte S."/>
            <person name="Allemand D."/>
            <person name="Aranda M."/>
        </authorList>
    </citation>
    <scope>NUCLEOTIDE SEQUENCE [LARGE SCALE GENOMIC DNA]</scope>
</reference>
<dbReference type="InterPro" id="IPR014716">
    <property type="entry name" value="Fibrinogen_a/b/g_C_1"/>
</dbReference>
<keyword evidence="3" id="KW-1185">Reference proteome</keyword>
<keyword evidence="1" id="KW-0812">Transmembrane</keyword>
<protein>
    <recommendedName>
        <fullName evidence="4">Fibrinogen C-terminal domain-containing protein</fullName>
    </recommendedName>
</protein>
<dbReference type="Gene3D" id="3.90.215.10">
    <property type="entry name" value="Gamma Fibrinogen, chain A, domain 1"/>
    <property type="match status" value="1"/>
</dbReference>
<keyword evidence="1" id="KW-0472">Membrane</keyword>
<dbReference type="AlphaFoldDB" id="A0A2B4SB80"/>
<evidence type="ECO:0000256" key="1">
    <source>
        <dbReference type="SAM" id="Phobius"/>
    </source>
</evidence>
<keyword evidence="1" id="KW-1133">Transmembrane helix</keyword>
<evidence type="ECO:0000313" key="2">
    <source>
        <dbReference type="EMBL" id="PFX25828.1"/>
    </source>
</evidence>
<name>A0A2B4SB80_STYPI</name>
<evidence type="ECO:0000313" key="3">
    <source>
        <dbReference type="Proteomes" id="UP000225706"/>
    </source>
</evidence>
<dbReference type="OrthoDB" id="5946752at2759"/>
<sequence length="348" mass="38642">MTDTQESVVRNQAVNDHKFGFLNKFTPSEWLVLLTSATFTVIAVVWAAYHSNTICTCEDLRDAMKSLEKKLEKGGEDFRARTSEAIRYFEASFKENCGEGERKGERELDPPADLIFDSCKEIFDSKRAYGDKAFPLHVGGKQIPVYCQMTPLEGCGGGGWTMVMKIDGAKENFNYDSALWTDRKSFNTQGGETGFDRRETKLPTYWKTPFSKICVGMKVGNDQINFQVIDQLATSLHSLIADGQYRATSLGREKWKNLIGSEASLQYNCNKEGFNAKPDPGGFDYSDASKARIGIIGNNEIDCYSPESRIGFGTAGYVDKKQSCGNVGRNGADNGDKNIPVMGYILVQ</sequence>
<comment type="caution">
    <text evidence="2">The sequence shown here is derived from an EMBL/GenBank/DDBJ whole genome shotgun (WGS) entry which is preliminary data.</text>
</comment>
<gene>
    <name evidence="2" type="ORF">AWC38_SpisGene9514</name>
</gene>
<organism evidence="2 3">
    <name type="scientific">Stylophora pistillata</name>
    <name type="common">Smooth cauliflower coral</name>
    <dbReference type="NCBI Taxonomy" id="50429"/>
    <lineage>
        <taxon>Eukaryota</taxon>
        <taxon>Metazoa</taxon>
        <taxon>Cnidaria</taxon>
        <taxon>Anthozoa</taxon>
        <taxon>Hexacorallia</taxon>
        <taxon>Scleractinia</taxon>
        <taxon>Astrocoeniina</taxon>
        <taxon>Pocilloporidae</taxon>
        <taxon>Stylophora</taxon>
    </lineage>
</organism>